<organism evidence="9 10">
    <name type="scientific">Methylotenera oryzisoli</name>
    <dbReference type="NCBI Taxonomy" id="2080758"/>
    <lineage>
        <taxon>Bacteria</taxon>
        <taxon>Pseudomonadati</taxon>
        <taxon>Pseudomonadota</taxon>
        <taxon>Betaproteobacteria</taxon>
        <taxon>Nitrosomonadales</taxon>
        <taxon>Methylophilaceae</taxon>
        <taxon>Methylotenera</taxon>
    </lineage>
</organism>
<keyword evidence="3" id="KW-0472">Membrane</keyword>
<comment type="caution">
    <text evidence="9">The sequence shown here is derived from an EMBL/GenBank/DDBJ whole genome shotgun (WGS) entry which is preliminary data.</text>
</comment>
<accession>A0A4Y9VQH5</accession>
<evidence type="ECO:0000256" key="1">
    <source>
        <dbReference type="ARBA" id="ARBA00004370"/>
    </source>
</evidence>
<reference evidence="9 10" key="1">
    <citation type="submission" date="2018-02" db="EMBL/GenBank/DDBJ databases">
        <title>A novel lanthanide dependent methylotroph, Methylotenera sp. La3113.</title>
        <authorList>
            <person name="Lv H."/>
            <person name="Tani A."/>
        </authorList>
    </citation>
    <scope>NUCLEOTIDE SEQUENCE [LARGE SCALE GENOMIC DNA]</scope>
    <source>
        <strain evidence="9 10">La3113</strain>
    </source>
</reference>
<gene>
    <name evidence="9" type="ORF">C3Y98_10730</name>
</gene>
<dbReference type="RefSeq" id="WP_135278581.1">
    <property type="nucleotide sequence ID" value="NZ_PQVH01000013.1"/>
</dbReference>
<dbReference type="PANTHER" id="PTHR30332">
    <property type="entry name" value="PROBABLE GENERAL SECRETION PATHWAY PROTEIN D"/>
    <property type="match status" value="1"/>
</dbReference>
<evidence type="ECO:0000313" key="9">
    <source>
        <dbReference type="EMBL" id="TFW70336.1"/>
    </source>
</evidence>
<dbReference type="AlphaFoldDB" id="A0A4Y9VQH5"/>
<dbReference type="InterPro" id="IPR004846">
    <property type="entry name" value="T2SS/T3SS_dom"/>
</dbReference>
<dbReference type="Gene3D" id="3.30.1370.120">
    <property type="match status" value="1"/>
</dbReference>
<evidence type="ECO:0000256" key="5">
    <source>
        <dbReference type="RuleBase" id="RU004004"/>
    </source>
</evidence>
<dbReference type="Proteomes" id="UP000297706">
    <property type="component" value="Unassembled WGS sequence"/>
</dbReference>
<dbReference type="Pfam" id="PF03958">
    <property type="entry name" value="Secretin_N"/>
    <property type="match status" value="1"/>
</dbReference>
<protein>
    <submittedName>
        <fullName evidence="9">Nodulation protein NolW</fullName>
    </submittedName>
</protein>
<dbReference type="InterPro" id="IPR005644">
    <property type="entry name" value="NolW-like"/>
</dbReference>
<keyword evidence="5" id="KW-0813">Transport</keyword>
<evidence type="ECO:0000259" key="7">
    <source>
        <dbReference type="Pfam" id="PF00263"/>
    </source>
</evidence>
<evidence type="ECO:0000313" key="10">
    <source>
        <dbReference type="Proteomes" id="UP000297706"/>
    </source>
</evidence>
<comment type="subcellular location">
    <subcellularLocation>
        <location evidence="5">Cell outer membrane</location>
    </subcellularLocation>
    <subcellularLocation>
        <location evidence="1">Membrane</location>
    </subcellularLocation>
</comment>
<keyword evidence="10" id="KW-1185">Reference proteome</keyword>
<dbReference type="InterPro" id="IPR038591">
    <property type="entry name" value="NolW-like_sf"/>
</dbReference>
<evidence type="ECO:0000256" key="3">
    <source>
        <dbReference type="ARBA" id="ARBA00023136"/>
    </source>
</evidence>
<evidence type="ECO:0000256" key="6">
    <source>
        <dbReference type="SAM" id="SignalP"/>
    </source>
</evidence>
<keyword evidence="2 6" id="KW-0732">Signal</keyword>
<dbReference type="Pfam" id="PF00263">
    <property type="entry name" value="Secretin"/>
    <property type="match status" value="1"/>
</dbReference>
<evidence type="ECO:0000259" key="8">
    <source>
        <dbReference type="Pfam" id="PF03958"/>
    </source>
</evidence>
<dbReference type="EMBL" id="PQVH01000013">
    <property type="protein sequence ID" value="TFW70336.1"/>
    <property type="molecule type" value="Genomic_DNA"/>
</dbReference>
<evidence type="ECO:0000256" key="4">
    <source>
        <dbReference type="RuleBase" id="RU004003"/>
    </source>
</evidence>
<feature type="domain" description="NolW-like" evidence="8">
    <location>
        <begin position="30"/>
        <end position="87"/>
    </location>
</feature>
<proteinExistence type="inferred from homology"/>
<comment type="similarity">
    <text evidence="4">Belongs to the bacterial secretin family.</text>
</comment>
<dbReference type="PANTHER" id="PTHR30332:SF24">
    <property type="entry name" value="SECRETIN GSPD-RELATED"/>
    <property type="match status" value="1"/>
</dbReference>
<dbReference type="GO" id="GO:0009306">
    <property type="term" value="P:protein secretion"/>
    <property type="evidence" value="ECO:0007669"/>
    <property type="project" value="InterPro"/>
</dbReference>
<dbReference type="OrthoDB" id="5401600at2"/>
<dbReference type="GO" id="GO:0009279">
    <property type="term" value="C:cell outer membrane"/>
    <property type="evidence" value="ECO:0007669"/>
    <property type="project" value="UniProtKB-SubCell"/>
</dbReference>
<feature type="signal peptide" evidence="6">
    <location>
        <begin position="1"/>
        <end position="25"/>
    </location>
</feature>
<dbReference type="GO" id="GO:0015627">
    <property type="term" value="C:type II protein secretion system complex"/>
    <property type="evidence" value="ECO:0007669"/>
    <property type="project" value="TreeGrafter"/>
</dbReference>
<dbReference type="InterPro" id="IPR050810">
    <property type="entry name" value="Bact_Secretion_Sys_Channel"/>
</dbReference>
<evidence type="ECO:0000256" key="2">
    <source>
        <dbReference type="ARBA" id="ARBA00022729"/>
    </source>
</evidence>
<name>A0A4Y9VQH5_9PROT</name>
<sequence>MIRLLIKNRWLWLLLALSLTLQSHAANDFKIFTLQHRFAEEVLPTIQAVIGNHGTASAIQNQLIVRTDSKTMAEVEQTIATLDTARENFTISVKRQNNVTGTSRNTTVKGRTRIGNVAIQTENDARSGRDGIQIGLEDNQTSSRQSSQQFIRVTDGAPAYISVGESIPYTSEWVMLTRRYAVRQVSTEFVDIGTGFTVRARSIGSQVELEITPTFSSLQQNGRIEFEQLSSTVRAQRGEWVNLGGMMQDKDEVSRAILASSSGQSSQNNQLFIRVE</sequence>
<feature type="domain" description="Type II/III secretion system secretin-like" evidence="7">
    <location>
        <begin position="141"/>
        <end position="254"/>
    </location>
</feature>
<feature type="chain" id="PRO_5021508902" evidence="6">
    <location>
        <begin position="26"/>
        <end position="276"/>
    </location>
</feature>